<reference evidence="2" key="1">
    <citation type="submission" date="2021-01" db="EMBL/GenBank/DDBJ databases">
        <authorList>
            <person name="Li R."/>
            <person name="Bekaert M."/>
        </authorList>
    </citation>
    <scope>NUCLEOTIDE SEQUENCE</scope>
    <source>
        <strain evidence="2">Farmed</strain>
    </source>
</reference>
<organism evidence="2 3">
    <name type="scientific">Acanthosepion pharaonis</name>
    <name type="common">Pharaoh cuttlefish</name>
    <name type="synonym">Sepia pharaonis</name>
    <dbReference type="NCBI Taxonomy" id="158019"/>
    <lineage>
        <taxon>Eukaryota</taxon>
        <taxon>Metazoa</taxon>
        <taxon>Spiralia</taxon>
        <taxon>Lophotrochozoa</taxon>
        <taxon>Mollusca</taxon>
        <taxon>Cephalopoda</taxon>
        <taxon>Coleoidea</taxon>
        <taxon>Decapodiformes</taxon>
        <taxon>Sepiida</taxon>
        <taxon>Sepiina</taxon>
        <taxon>Sepiidae</taxon>
        <taxon>Acanthosepion</taxon>
    </lineage>
</organism>
<gene>
    <name evidence="2" type="ORF">SPHA_41724</name>
</gene>
<evidence type="ECO:0000313" key="2">
    <source>
        <dbReference type="EMBL" id="CAE1279287.1"/>
    </source>
</evidence>
<keyword evidence="1" id="KW-1133">Transmembrane helix</keyword>
<feature type="transmembrane region" description="Helical" evidence="1">
    <location>
        <begin position="113"/>
        <end position="131"/>
    </location>
</feature>
<feature type="transmembrane region" description="Helical" evidence="1">
    <location>
        <begin position="6"/>
        <end position="29"/>
    </location>
</feature>
<dbReference type="AlphaFoldDB" id="A0A812CTD5"/>
<name>A0A812CTD5_ACAPH</name>
<evidence type="ECO:0000256" key="1">
    <source>
        <dbReference type="SAM" id="Phobius"/>
    </source>
</evidence>
<feature type="transmembrane region" description="Helical" evidence="1">
    <location>
        <begin position="41"/>
        <end position="61"/>
    </location>
</feature>
<proteinExistence type="predicted"/>
<keyword evidence="1" id="KW-0472">Membrane</keyword>
<feature type="transmembrane region" description="Helical" evidence="1">
    <location>
        <begin position="158"/>
        <end position="181"/>
    </location>
</feature>
<dbReference type="Proteomes" id="UP000597762">
    <property type="component" value="Unassembled WGS sequence"/>
</dbReference>
<dbReference type="EMBL" id="CAHIKZ030002013">
    <property type="protein sequence ID" value="CAE1279287.1"/>
    <property type="molecule type" value="Genomic_DNA"/>
</dbReference>
<evidence type="ECO:0000313" key="3">
    <source>
        <dbReference type="Proteomes" id="UP000597762"/>
    </source>
</evidence>
<feature type="transmembrane region" description="Helical" evidence="1">
    <location>
        <begin position="81"/>
        <end position="101"/>
    </location>
</feature>
<sequence length="201" mass="22953">MSLPALPLHVSPGAFATCLYLQLGPLFVIKVRLLICPYSSLAPSLSLFFGNYLSLHIRSLFDHKSSSPYLLRLPEPSLLNPALSFLLKFFISLVISSFLAFHPRHIFPNSSAICFSLLFRGIFSVVFRYIFVTSLPHHICLSAICLYFKNFDVPLNSLSISLSLSLSLSLSIYLYLSIYNINFIYWMVERKQIFNIFNIIR</sequence>
<comment type="caution">
    <text evidence="2">The sequence shown here is derived from an EMBL/GenBank/DDBJ whole genome shotgun (WGS) entry which is preliminary data.</text>
</comment>
<protein>
    <submittedName>
        <fullName evidence="2">Uncharacterized protein</fullName>
    </submittedName>
</protein>
<accession>A0A812CTD5</accession>
<keyword evidence="3" id="KW-1185">Reference proteome</keyword>
<keyword evidence="1" id="KW-0812">Transmembrane</keyword>